<gene>
    <name evidence="1" type="ORF">HF854_09305</name>
</gene>
<proteinExistence type="predicted"/>
<comment type="caution">
    <text evidence="1">The sequence shown here is derived from an EMBL/GenBank/DDBJ whole genome shotgun (WGS) entry which is preliminary data.</text>
</comment>
<name>A0A848CK22_9BACT</name>
<accession>A0A848CK22</accession>
<evidence type="ECO:0000313" key="2">
    <source>
        <dbReference type="Proteomes" id="UP000522333"/>
    </source>
</evidence>
<dbReference type="EMBL" id="JABAFY010000037">
    <property type="protein sequence ID" value="NME52707.1"/>
    <property type="molecule type" value="Genomic_DNA"/>
</dbReference>
<dbReference type="AlphaFoldDB" id="A0A848CK22"/>
<protein>
    <submittedName>
        <fullName evidence="1">Uncharacterized protein</fullName>
    </submittedName>
</protein>
<organism evidence="1 2">
    <name type="scientific">Desulfovibrio piger</name>
    <dbReference type="NCBI Taxonomy" id="901"/>
    <lineage>
        <taxon>Bacteria</taxon>
        <taxon>Pseudomonadati</taxon>
        <taxon>Thermodesulfobacteriota</taxon>
        <taxon>Desulfovibrionia</taxon>
        <taxon>Desulfovibrionales</taxon>
        <taxon>Desulfovibrionaceae</taxon>
        <taxon>Desulfovibrio</taxon>
    </lineage>
</organism>
<dbReference type="Proteomes" id="UP000522333">
    <property type="component" value="Unassembled WGS sequence"/>
</dbReference>
<dbReference type="RefSeq" id="WP_168936030.1">
    <property type="nucleotide sequence ID" value="NZ_JABAFY010000037.1"/>
</dbReference>
<evidence type="ECO:0000313" key="1">
    <source>
        <dbReference type="EMBL" id="NME52707.1"/>
    </source>
</evidence>
<sequence>MDKLAELVRDSEVRGAMAAFVDLGLVKVAGQEAFDALVDAVCQGIGDEDYDLQKVASLTEALLAEPQNEKQEKKASIGTTVGTQLMVNKYGVDNAKEGMSGLPKTASEDTQETDDIAKKAALGELLQMKVAGQIDEKSFVEAASSLLEKDASENLPKKKVFDAEVVGGKGKIPWKRIAKGGAVAAGLAGGAALGKSLYDKYSGKSKEGN</sequence>
<reference evidence="1 2" key="1">
    <citation type="submission" date="2020-04" db="EMBL/GenBank/DDBJ databases">
        <authorList>
            <person name="Hitch T.C.A."/>
            <person name="Wylensek D."/>
            <person name="Clavel T."/>
        </authorList>
    </citation>
    <scope>NUCLEOTIDE SEQUENCE [LARGE SCALE GENOMIC DNA]</scope>
    <source>
        <strain evidence="1 2">PG-251-APC-1</strain>
    </source>
</reference>